<dbReference type="PROSITE" id="PS50888">
    <property type="entry name" value="BHLH"/>
    <property type="match status" value="1"/>
</dbReference>
<dbReference type="Pfam" id="PF07527">
    <property type="entry name" value="Hairy_orange"/>
    <property type="match status" value="1"/>
</dbReference>
<dbReference type="GO" id="GO:0046983">
    <property type="term" value="F:protein dimerization activity"/>
    <property type="evidence" value="ECO:0007669"/>
    <property type="project" value="InterPro"/>
</dbReference>
<keyword evidence="3" id="KW-0238">DNA-binding</keyword>
<sequence>MNSTARMPPNHQFMLNSLPIEPVSRTYQYRKIMKPMLERKRRARINKCLDELKDLMTGTLQADGENVSKLEKADILELTVRHLQRLRAKNALFVRHNDSLNMEKFWAGFQHCAGEVAQFLSKYDRNVTGDLIQYIANYVPNVAITSSPVSIMLRQTLSVPSTTREALQYQRLINSSTKTTATATATATAAAAATATACTTSSTLTSTYCNNEYYGNQHQQQSNRYPYANEVLMKKEVNDNEKGNVWRPW</sequence>
<protein>
    <recommendedName>
        <fullName evidence="6">BHLH domain-containing protein</fullName>
    </recommendedName>
</protein>
<dbReference type="Gene3D" id="4.10.280.10">
    <property type="entry name" value="Helix-loop-helix DNA-binding domain"/>
    <property type="match status" value="1"/>
</dbReference>
<evidence type="ECO:0000313" key="7">
    <source>
        <dbReference type="EnsemblMetazoa" id="GPPI009195-PA"/>
    </source>
</evidence>
<evidence type="ECO:0000313" key="8">
    <source>
        <dbReference type="Proteomes" id="UP000092460"/>
    </source>
</evidence>
<dbReference type="InterPro" id="IPR003650">
    <property type="entry name" value="Orange_dom"/>
</dbReference>
<dbReference type="EnsemblMetazoa" id="GPPI009195-RA">
    <property type="protein sequence ID" value="GPPI009195-PA"/>
    <property type="gene ID" value="GPPI009195"/>
</dbReference>
<keyword evidence="2" id="KW-0805">Transcription regulation</keyword>
<dbReference type="InterPro" id="IPR036638">
    <property type="entry name" value="HLH_DNA-bd_sf"/>
</dbReference>
<dbReference type="VEuPathDB" id="VectorBase:GPPI009195"/>
<proteinExistence type="predicted"/>
<reference evidence="7" key="2">
    <citation type="submission" date="2020-05" db="UniProtKB">
        <authorList>
            <consortium name="EnsemblMetazoa"/>
        </authorList>
    </citation>
    <scope>IDENTIFICATION</scope>
    <source>
        <strain evidence="7">IAEA</strain>
    </source>
</reference>
<evidence type="ECO:0000256" key="3">
    <source>
        <dbReference type="ARBA" id="ARBA00023125"/>
    </source>
</evidence>
<name>A0A1B0AUJ0_9MUSC</name>
<dbReference type="PANTHER" id="PTHR10985">
    <property type="entry name" value="BASIC HELIX-LOOP-HELIX TRANSCRIPTION FACTOR, HES-RELATED"/>
    <property type="match status" value="1"/>
</dbReference>
<dbReference type="AlphaFoldDB" id="A0A1B0AUJ0"/>
<evidence type="ECO:0000259" key="6">
    <source>
        <dbReference type="PROSITE" id="PS50888"/>
    </source>
</evidence>
<evidence type="ECO:0000256" key="2">
    <source>
        <dbReference type="ARBA" id="ARBA00023015"/>
    </source>
</evidence>
<dbReference type="GO" id="GO:0006355">
    <property type="term" value="P:regulation of DNA-templated transcription"/>
    <property type="evidence" value="ECO:0007669"/>
    <property type="project" value="InterPro"/>
</dbReference>
<organism evidence="7 8">
    <name type="scientific">Glossina palpalis gambiensis</name>
    <dbReference type="NCBI Taxonomy" id="67801"/>
    <lineage>
        <taxon>Eukaryota</taxon>
        <taxon>Metazoa</taxon>
        <taxon>Ecdysozoa</taxon>
        <taxon>Arthropoda</taxon>
        <taxon>Hexapoda</taxon>
        <taxon>Insecta</taxon>
        <taxon>Pterygota</taxon>
        <taxon>Neoptera</taxon>
        <taxon>Endopterygota</taxon>
        <taxon>Diptera</taxon>
        <taxon>Brachycera</taxon>
        <taxon>Muscomorpha</taxon>
        <taxon>Hippoboscoidea</taxon>
        <taxon>Glossinidae</taxon>
        <taxon>Glossina</taxon>
    </lineage>
</organism>
<dbReference type="EMBL" id="JXJN01003664">
    <property type="status" value="NOT_ANNOTATED_CDS"/>
    <property type="molecule type" value="Genomic_DNA"/>
</dbReference>
<dbReference type="FunFam" id="4.10.280.10:FF:000072">
    <property type="entry name" value="enhancer of split mgamma protein-like"/>
    <property type="match status" value="1"/>
</dbReference>
<dbReference type="InterPro" id="IPR011598">
    <property type="entry name" value="bHLH_dom"/>
</dbReference>
<evidence type="ECO:0000256" key="5">
    <source>
        <dbReference type="ARBA" id="ARBA00023242"/>
    </source>
</evidence>
<dbReference type="STRING" id="67801.A0A1B0AUJ0"/>
<dbReference type="CDD" id="cd19741">
    <property type="entry name" value="bHLH-O_ESMB_like"/>
    <property type="match status" value="1"/>
</dbReference>
<dbReference type="GO" id="GO:0005634">
    <property type="term" value="C:nucleus"/>
    <property type="evidence" value="ECO:0007669"/>
    <property type="project" value="UniProtKB-SubCell"/>
</dbReference>
<dbReference type="Proteomes" id="UP000092460">
    <property type="component" value="Unassembled WGS sequence"/>
</dbReference>
<dbReference type="GO" id="GO:0003677">
    <property type="term" value="F:DNA binding"/>
    <property type="evidence" value="ECO:0007669"/>
    <property type="project" value="UniProtKB-KW"/>
</dbReference>
<evidence type="ECO:0000256" key="4">
    <source>
        <dbReference type="ARBA" id="ARBA00023163"/>
    </source>
</evidence>
<feature type="domain" description="BHLH" evidence="6">
    <location>
        <begin position="29"/>
        <end position="86"/>
    </location>
</feature>
<dbReference type="Pfam" id="PF00010">
    <property type="entry name" value="HLH"/>
    <property type="match status" value="1"/>
</dbReference>
<comment type="subcellular location">
    <subcellularLocation>
        <location evidence="1">Nucleus</location>
    </subcellularLocation>
</comment>
<accession>A0A1B0AUJ0</accession>
<dbReference type="EMBL" id="JXJN01003663">
    <property type="status" value="NOT_ANNOTATED_CDS"/>
    <property type="molecule type" value="Genomic_DNA"/>
</dbReference>
<keyword evidence="8" id="KW-1185">Reference proteome</keyword>
<dbReference type="InterPro" id="IPR050370">
    <property type="entry name" value="HES_HEY"/>
</dbReference>
<evidence type="ECO:0000256" key="1">
    <source>
        <dbReference type="ARBA" id="ARBA00004123"/>
    </source>
</evidence>
<dbReference type="SUPFAM" id="SSF47459">
    <property type="entry name" value="HLH, helix-loop-helix DNA-binding domain"/>
    <property type="match status" value="1"/>
</dbReference>
<dbReference type="SMART" id="SM00353">
    <property type="entry name" value="HLH"/>
    <property type="match status" value="1"/>
</dbReference>
<keyword evidence="4" id="KW-0804">Transcription</keyword>
<dbReference type="SUPFAM" id="SSF158457">
    <property type="entry name" value="Orange domain-like"/>
    <property type="match status" value="1"/>
</dbReference>
<reference evidence="8" key="1">
    <citation type="submission" date="2015-01" db="EMBL/GenBank/DDBJ databases">
        <authorList>
            <person name="Aksoy S."/>
            <person name="Warren W."/>
            <person name="Wilson R.K."/>
        </authorList>
    </citation>
    <scope>NUCLEOTIDE SEQUENCE [LARGE SCALE GENOMIC DNA]</scope>
    <source>
        <strain evidence="8">IAEA</strain>
    </source>
</reference>
<keyword evidence="5" id="KW-0539">Nucleus</keyword>